<evidence type="ECO:0000259" key="1">
    <source>
        <dbReference type="PROSITE" id="PS51163"/>
    </source>
</evidence>
<dbReference type="PROSITE" id="PS51163">
    <property type="entry name" value="YRDC"/>
    <property type="match status" value="1"/>
</dbReference>
<dbReference type="AlphaFoldDB" id="A0A328PJH0"/>
<dbReference type="Pfam" id="PF01300">
    <property type="entry name" value="Sua5_yciO_yrdC"/>
    <property type="match status" value="1"/>
</dbReference>
<dbReference type="OrthoDB" id="397661at2"/>
<dbReference type="RefSeq" id="WP_112664940.1">
    <property type="nucleotide sequence ID" value="NZ_QKVO01000001.1"/>
</dbReference>
<sequence>MPANPVLLKLSEHLGPLYSTSANISGEEPIKDLQEAKIVFKEHKDKFMIVKSGCVSSGIFSTIYDYDNKEIIREGEIPRWKIFN</sequence>
<evidence type="ECO:0000313" key="2">
    <source>
        <dbReference type="EMBL" id="RAO95273.1"/>
    </source>
</evidence>
<accession>A0A328PJH0</accession>
<gene>
    <name evidence="2" type="ORF">DNK47_00220</name>
</gene>
<dbReference type="Gene3D" id="3.90.870.10">
    <property type="entry name" value="DHBP synthase"/>
    <property type="match status" value="1"/>
</dbReference>
<dbReference type="Proteomes" id="UP000249762">
    <property type="component" value="Unassembled WGS sequence"/>
</dbReference>
<dbReference type="InterPro" id="IPR006070">
    <property type="entry name" value="Sua5-like_dom"/>
</dbReference>
<protein>
    <submittedName>
        <fullName evidence="2">Translation factor Sua5</fullName>
    </submittedName>
</protein>
<dbReference type="EMBL" id="QKVO01000001">
    <property type="protein sequence ID" value="RAO95273.1"/>
    <property type="molecule type" value="Genomic_DNA"/>
</dbReference>
<dbReference type="GO" id="GO:0003725">
    <property type="term" value="F:double-stranded RNA binding"/>
    <property type="evidence" value="ECO:0007669"/>
    <property type="project" value="InterPro"/>
</dbReference>
<proteinExistence type="predicted"/>
<feature type="domain" description="YrdC-like" evidence="1">
    <location>
        <begin position="1"/>
        <end position="77"/>
    </location>
</feature>
<reference evidence="3" key="1">
    <citation type="submission" date="2018-06" db="EMBL/GenBank/DDBJ databases">
        <authorList>
            <person name="Martinez Ocampo F."/>
            <person name="Quiroz Castaneda R.E."/>
            <person name="Rojas Lopez X."/>
        </authorList>
    </citation>
    <scope>NUCLEOTIDE SEQUENCE [LARGE SCALE GENOMIC DNA]</scope>
    <source>
        <strain evidence="3">INIFAP02</strain>
    </source>
</reference>
<evidence type="ECO:0000313" key="3">
    <source>
        <dbReference type="Proteomes" id="UP000249762"/>
    </source>
</evidence>
<comment type="caution">
    <text evidence="2">The sequence shown here is derived from an EMBL/GenBank/DDBJ whole genome shotgun (WGS) entry which is preliminary data.</text>
</comment>
<organism evidence="2 3">
    <name type="scientific">Mycoplasma wenyonii</name>
    <dbReference type="NCBI Taxonomy" id="65123"/>
    <lineage>
        <taxon>Bacteria</taxon>
        <taxon>Bacillati</taxon>
        <taxon>Mycoplasmatota</taxon>
        <taxon>Mollicutes</taxon>
        <taxon>Mycoplasmataceae</taxon>
        <taxon>Mycoplasma</taxon>
    </lineage>
</organism>
<dbReference type="SUPFAM" id="SSF55821">
    <property type="entry name" value="YrdC/RibB"/>
    <property type="match status" value="1"/>
</dbReference>
<name>A0A328PJH0_9MOLU</name>
<keyword evidence="3" id="KW-1185">Reference proteome</keyword>
<dbReference type="InterPro" id="IPR017945">
    <property type="entry name" value="DHBP_synth_RibB-like_a/b_dom"/>
</dbReference>